<keyword evidence="7" id="KW-0479">Metal-binding</keyword>
<evidence type="ECO:0000256" key="3">
    <source>
        <dbReference type="ARBA" id="ARBA00008343"/>
    </source>
</evidence>
<dbReference type="GO" id="GO:0006298">
    <property type="term" value="P:mismatch repair"/>
    <property type="evidence" value="ECO:0000318"/>
    <property type="project" value="GO_Central"/>
</dbReference>
<evidence type="ECO:0000256" key="4">
    <source>
        <dbReference type="ARBA" id="ARBA00012045"/>
    </source>
</evidence>
<dbReference type="STRING" id="5786.F0ZVW8"/>
<evidence type="ECO:0000256" key="8">
    <source>
        <dbReference type="ARBA" id="ARBA00022763"/>
    </source>
</evidence>
<dbReference type="FunFam" id="1.10.340.30:FF:000002">
    <property type="entry name" value="Adenine DNA glycosylase"/>
    <property type="match status" value="1"/>
</dbReference>
<dbReference type="InterPro" id="IPR004036">
    <property type="entry name" value="Endonuclease-III-like_CS2"/>
</dbReference>
<evidence type="ECO:0000256" key="6">
    <source>
        <dbReference type="ARBA" id="ARBA00022485"/>
    </source>
</evidence>
<feature type="compositionally biased region" description="Polar residues" evidence="14">
    <location>
        <begin position="289"/>
        <end position="300"/>
    </location>
</feature>
<dbReference type="GeneID" id="10507743"/>
<dbReference type="InterPro" id="IPR044298">
    <property type="entry name" value="MIG/MutY"/>
</dbReference>
<evidence type="ECO:0000256" key="14">
    <source>
        <dbReference type="SAM" id="MobiDB-lite"/>
    </source>
</evidence>
<dbReference type="RefSeq" id="XP_003291563.1">
    <property type="nucleotide sequence ID" value="XM_003291515.1"/>
</dbReference>
<gene>
    <name evidence="16" type="ORF">DICPUDRAFT_156172</name>
</gene>
<dbReference type="GO" id="GO:0032357">
    <property type="term" value="F:oxidized purine DNA binding"/>
    <property type="evidence" value="ECO:0000318"/>
    <property type="project" value="GO_Central"/>
</dbReference>
<evidence type="ECO:0000313" key="16">
    <source>
        <dbReference type="EMBL" id="EGC31926.1"/>
    </source>
</evidence>
<dbReference type="PANTHER" id="PTHR42944:SF1">
    <property type="entry name" value="ADENINE DNA GLYCOSYLASE"/>
    <property type="match status" value="1"/>
</dbReference>
<dbReference type="GO" id="GO:0035485">
    <property type="term" value="F:adenine/guanine mispair binding"/>
    <property type="evidence" value="ECO:0000318"/>
    <property type="project" value="GO_Central"/>
</dbReference>
<feature type="region of interest" description="Disordered" evidence="14">
    <location>
        <begin position="287"/>
        <end position="316"/>
    </location>
</feature>
<dbReference type="InParanoid" id="F0ZVW8"/>
<evidence type="ECO:0000313" key="17">
    <source>
        <dbReference type="Proteomes" id="UP000001064"/>
    </source>
</evidence>
<organism evidence="16 17">
    <name type="scientific">Dictyostelium purpureum</name>
    <name type="common">Slime mold</name>
    <dbReference type="NCBI Taxonomy" id="5786"/>
    <lineage>
        <taxon>Eukaryota</taxon>
        <taxon>Amoebozoa</taxon>
        <taxon>Evosea</taxon>
        <taxon>Eumycetozoa</taxon>
        <taxon>Dictyostelia</taxon>
        <taxon>Dictyosteliales</taxon>
        <taxon>Dictyosteliaceae</taxon>
        <taxon>Dictyostelium</taxon>
    </lineage>
</organism>
<keyword evidence="9" id="KW-0378">Hydrolase</keyword>
<evidence type="ECO:0000256" key="1">
    <source>
        <dbReference type="ARBA" id="ARBA00000843"/>
    </source>
</evidence>
<evidence type="ECO:0000256" key="5">
    <source>
        <dbReference type="ARBA" id="ARBA00022023"/>
    </source>
</evidence>
<dbReference type="AlphaFoldDB" id="F0ZVW8"/>
<proteinExistence type="inferred from homology"/>
<dbReference type="Gene3D" id="1.10.340.30">
    <property type="entry name" value="Hypothetical protein, domain 2"/>
    <property type="match status" value="1"/>
</dbReference>
<feature type="domain" description="HhH-GPD" evidence="15">
    <location>
        <begin position="104"/>
        <end position="255"/>
    </location>
</feature>
<keyword evidence="10" id="KW-0408">Iron</keyword>
<evidence type="ECO:0000256" key="2">
    <source>
        <dbReference type="ARBA" id="ARBA00001966"/>
    </source>
</evidence>
<keyword evidence="6" id="KW-0004">4Fe-4S</keyword>
<dbReference type="GO" id="GO:0005634">
    <property type="term" value="C:nucleus"/>
    <property type="evidence" value="ECO:0000318"/>
    <property type="project" value="GO_Central"/>
</dbReference>
<evidence type="ECO:0000259" key="15">
    <source>
        <dbReference type="SMART" id="SM00478"/>
    </source>
</evidence>
<dbReference type="EC" id="3.2.2.31" evidence="4"/>
<evidence type="ECO:0000256" key="10">
    <source>
        <dbReference type="ARBA" id="ARBA00023004"/>
    </source>
</evidence>
<dbReference type="GO" id="GO:0000701">
    <property type="term" value="F:purine-specific mismatch base pair DNA N-glycosylase activity"/>
    <property type="evidence" value="ECO:0000318"/>
    <property type="project" value="GO_Central"/>
</dbReference>
<dbReference type="OMA" id="CIPRNPK"/>
<dbReference type="eggNOG" id="KOG2457">
    <property type="taxonomic scope" value="Eukaryota"/>
</dbReference>
<keyword evidence="11" id="KW-0411">Iron-sulfur</keyword>
<dbReference type="FunCoup" id="F0ZVW8">
    <property type="interactions" value="147"/>
</dbReference>
<dbReference type="SUPFAM" id="SSF48150">
    <property type="entry name" value="DNA-glycosylase"/>
    <property type="match status" value="1"/>
</dbReference>
<keyword evidence="13" id="KW-0326">Glycosidase</keyword>
<dbReference type="PROSITE" id="PS01155">
    <property type="entry name" value="ENDONUCLEASE_III_2"/>
    <property type="match status" value="1"/>
</dbReference>
<keyword evidence="17" id="KW-1185">Reference proteome</keyword>
<dbReference type="Pfam" id="PF00730">
    <property type="entry name" value="HhH-GPD"/>
    <property type="match status" value="1"/>
</dbReference>
<evidence type="ECO:0000256" key="7">
    <source>
        <dbReference type="ARBA" id="ARBA00022723"/>
    </source>
</evidence>
<comment type="similarity">
    <text evidence="3">Belongs to the Nth/MutY family.</text>
</comment>
<keyword evidence="12" id="KW-0234">DNA repair</keyword>
<dbReference type="FunFam" id="1.10.1670.10:FF:000002">
    <property type="entry name" value="Adenine DNA glycosylase"/>
    <property type="match status" value="1"/>
</dbReference>
<dbReference type="GO" id="GO:0034039">
    <property type="term" value="F:8-oxo-7,8-dihydroguanine DNA N-glycosylase activity"/>
    <property type="evidence" value="ECO:0000318"/>
    <property type="project" value="GO_Central"/>
</dbReference>
<dbReference type="GO" id="GO:0046872">
    <property type="term" value="F:metal ion binding"/>
    <property type="evidence" value="ECO:0007669"/>
    <property type="project" value="UniProtKB-KW"/>
</dbReference>
<dbReference type="PANTHER" id="PTHR42944">
    <property type="entry name" value="ADENINE DNA GLYCOSYLASE"/>
    <property type="match status" value="1"/>
</dbReference>
<dbReference type="Proteomes" id="UP000001064">
    <property type="component" value="Unassembled WGS sequence"/>
</dbReference>
<dbReference type="GO" id="GO:0051539">
    <property type="term" value="F:4 iron, 4 sulfur cluster binding"/>
    <property type="evidence" value="ECO:0007669"/>
    <property type="project" value="UniProtKB-KW"/>
</dbReference>
<comment type="cofactor">
    <cofactor evidence="2">
        <name>[4Fe-4S] cluster</name>
        <dbReference type="ChEBI" id="CHEBI:49883"/>
    </cofactor>
</comment>
<dbReference type="OrthoDB" id="10248838at2759"/>
<feature type="region of interest" description="Disordered" evidence="14">
    <location>
        <begin position="1"/>
        <end position="24"/>
    </location>
</feature>
<feature type="compositionally biased region" description="Acidic residues" evidence="14">
    <location>
        <begin position="399"/>
        <end position="414"/>
    </location>
</feature>
<feature type="compositionally biased region" description="Low complexity" evidence="14">
    <location>
        <begin position="301"/>
        <end position="315"/>
    </location>
</feature>
<name>F0ZVW8_DICPU</name>
<dbReference type="VEuPathDB" id="AmoebaDB:DICPUDRAFT_156172"/>
<dbReference type="InterPro" id="IPR023170">
    <property type="entry name" value="HhH_base_excis_C"/>
</dbReference>
<dbReference type="InterPro" id="IPR015797">
    <property type="entry name" value="NUDIX_hydrolase-like_dom_sf"/>
</dbReference>
<evidence type="ECO:0000256" key="11">
    <source>
        <dbReference type="ARBA" id="ARBA00023014"/>
    </source>
</evidence>
<dbReference type="EMBL" id="GL871222">
    <property type="protein sequence ID" value="EGC31926.1"/>
    <property type="molecule type" value="Genomic_DNA"/>
</dbReference>
<feature type="compositionally biased region" description="Acidic residues" evidence="14">
    <location>
        <begin position="10"/>
        <end position="22"/>
    </location>
</feature>
<dbReference type="Gene3D" id="3.90.79.10">
    <property type="entry name" value="Nucleoside Triphosphate Pyrophosphohydrolase"/>
    <property type="match status" value="1"/>
</dbReference>
<evidence type="ECO:0000256" key="12">
    <source>
        <dbReference type="ARBA" id="ARBA00023204"/>
    </source>
</evidence>
<evidence type="ECO:0000256" key="13">
    <source>
        <dbReference type="ARBA" id="ARBA00023295"/>
    </source>
</evidence>
<dbReference type="SMART" id="SM00478">
    <property type="entry name" value="ENDO3c"/>
    <property type="match status" value="1"/>
</dbReference>
<dbReference type="SUPFAM" id="SSF55811">
    <property type="entry name" value="Nudix"/>
    <property type="match status" value="1"/>
</dbReference>
<dbReference type="InterPro" id="IPR011257">
    <property type="entry name" value="DNA_glycosylase"/>
</dbReference>
<reference evidence="17" key="1">
    <citation type="journal article" date="2011" name="Genome Biol.">
        <title>Comparative genomics of the social amoebae Dictyostelium discoideum and Dictyostelium purpureum.</title>
        <authorList>
            <consortium name="US DOE Joint Genome Institute (JGI-PGF)"/>
            <person name="Sucgang R."/>
            <person name="Kuo A."/>
            <person name="Tian X."/>
            <person name="Salerno W."/>
            <person name="Parikh A."/>
            <person name="Feasley C.L."/>
            <person name="Dalin E."/>
            <person name="Tu H."/>
            <person name="Huang E."/>
            <person name="Barry K."/>
            <person name="Lindquist E."/>
            <person name="Shapiro H."/>
            <person name="Bruce D."/>
            <person name="Schmutz J."/>
            <person name="Salamov A."/>
            <person name="Fey P."/>
            <person name="Gaudet P."/>
            <person name="Anjard C."/>
            <person name="Babu M.M."/>
            <person name="Basu S."/>
            <person name="Bushmanova Y."/>
            <person name="van der Wel H."/>
            <person name="Katoh-Kurasawa M."/>
            <person name="Dinh C."/>
            <person name="Coutinho P.M."/>
            <person name="Saito T."/>
            <person name="Elias M."/>
            <person name="Schaap P."/>
            <person name="Kay R.R."/>
            <person name="Henrissat B."/>
            <person name="Eichinger L."/>
            <person name="Rivero F."/>
            <person name="Putnam N.H."/>
            <person name="West C.M."/>
            <person name="Loomis W.F."/>
            <person name="Chisholm R.L."/>
            <person name="Shaulsky G."/>
            <person name="Strassmann J.E."/>
            <person name="Queller D.C."/>
            <person name="Kuspa A."/>
            <person name="Grigoriev I.V."/>
        </authorList>
    </citation>
    <scope>NUCLEOTIDE SEQUENCE [LARGE SCALE GENOMIC DNA]</scope>
    <source>
        <strain evidence="17">QSDP1</strain>
    </source>
</reference>
<evidence type="ECO:0000256" key="9">
    <source>
        <dbReference type="ARBA" id="ARBA00022801"/>
    </source>
</evidence>
<dbReference type="CDD" id="cd00056">
    <property type="entry name" value="ENDO3c"/>
    <property type="match status" value="1"/>
</dbReference>
<dbReference type="KEGG" id="dpp:DICPUDRAFT_156172"/>
<dbReference type="GO" id="GO:0006284">
    <property type="term" value="P:base-excision repair"/>
    <property type="evidence" value="ECO:0000318"/>
    <property type="project" value="GO_Central"/>
</dbReference>
<dbReference type="InterPro" id="IPR003265">
    <property type="entry name" value="HhH-GPD_domain"/>
</dbReference>
<sequence>MKKKIKIEYENEENDGNEENNENNEINIKKDKDIKKIIINDDEEKIKACQHQLSYHKFKTNEIKEIRKLMLEWYEKSKRDLPWRVHEGVDENVKAYRIWVSEIMLQQTRVITVIDYFNRWIKKWPTIKDLANSTIEEVNQLWSGLGYYRRAKNLYLGSKYVIENFKGIIPKEVKKLLEIPGIGAYTAGAISSIAFGMQEPLVDGNVIRVFSRLRSIGANPKNSKTVKLFWSIGSDIVDPQNPGEFNQSLMELGATVCSVQSPQCKQCPVQTLCQAYKEEKSFIKPKPKNSISNFFQPKTENNSSGSDSINNSSDNSIKKEIPLKDICTVCESFDDTDGPTESVCKYPKKVLKIKPRSETVNVFLIHHYQADKFLLVQRPDTGLLASLFEAPSIIVKNETEEDEDEADEDEDEEEDKKKKSKKRKQISKSNSDTAAITNDYIQKEVLNNLFLKKTSKNNTIINLKSFKSIGTVIHKFSHITQTLNVFDCKCEFDINNLPKSTIPSKNIQWIELSSISSLHGMAKQMSKCFDLLK</sequence>
<feature type="region of interest" description="Disordered" evidence="14">
    <location>
        <begin position="396"/>
        <end position="428"/>
    </location>
</feature>
<accession>F0ZVW8</accession>
<protein>
    <recommendedName>
        <fullName evidence="5">Adenine DNA glycosylase</fullName>
        <ecNumber evidence="4">3.2.2.31</ecNumber>
    </recommendedName>
</protein>
<comment type="catalytic activity">
    <reaction evidence="1">
        <text>Hydrolyzes free adenine bases from 7,8-dihydro-8-oxoguanine:adenine mismatched double-stranded DNA, leaving an apurinic site.</text>
        <dbReference type="EC" id="3.2.2.31"/>
    </reaction>
</comment>
<keyword evidence="8" id="KW-0227">DNA damage</keyword>
<dbReference type="Gene3D" id="1.10.1670.10">
    <property type="entry name" value="Helix-hairpin-Helix base-excision DNA repair enzymes (C-terminal)"/>
    <property type="match status" value="1"/>
</dbReference>